<gene>
    <name evidence="2" type="ORF">M9Y10_019902</name>
</gene>
<dbReference type="PANTHER" id="PTHR44329">
    <property type="entry name" value="SERINE/THREONINE-PROTEIN KINASE TNNI3K-RELATED"/>
    <property type="match status" value="1"/>
</dbReference>
<organism evidence="2 3">
    <name type="scientific">Tritrichomonas musculus</name>
    <dbReference type="NCBI Taxonomy" id="1915356"/>
    <lineage>
        <taxon>Eukaryota</taxon>
        <taxon>Metamonada</taxon>
        <taxon>Parabasalia</taxon>
        <taxon>Tritrichomonadida</taxon>
        <taxon>Tritrichomonadidae</taxon>
        <taxon>Tritrichomonas</taxon>
    </lineage>
</organism>
<protein>
    <recommendedName>
        <fullName evidence="1">Protein kinase domain-containing protein</fullName>
    </recommendedName>
</protein>
<accession>A0ABR2HHM4</accession>
<reference evidence="2 3" key="1">
    <citation type="submission" date="2024-04" db="EMBL/GenBank/DDBJ databases">
        <title>Tritrichomonas musculus Genome.</title>
        <authorList>
            <person name="Alves-Ferreira E."/>
            <person name="Grigg M."/>
            <person name="Lorenzi H."/>
            <person name="Galac M."/>
        </authorList>
    </citation>
    <scope>NUCLEOTIDE SEQUENCE [LARGE SCALE GENOMIC DNA]</scope>
    <source>
        <strain evidence="2 3">EAF2021</strain>
    </source>
</reference>
<comment type="caution">
    <text evidence="2">The sequence shown here is derived from an EMBL/GenBank/DDBJ whole genome shotgun (WGS) entry which is preliminary data.</text>
</comment>
<dbReference type="PROSITE" id="PS50011">
    <property type="entry name" value="PROTEIN_KINASE_DOM"/>
    <property type="match status" value="1"/>
</dbReference>
<keyword evidence="3" id="KW-1185">Reference proteome</keyword>
<dbReference type="Gene3D" id="1.10.510.10">
    <property type="entry name" value="Transferase(Phosphotransferase) domain 1"/>
    <property type="match status" value="1"/>
</dbReference>
<dbReference type="InterPro" id="IPR000719">
    <property type="entry name" value="Prot_kinase_dom"/>
</dbReference>
<sequence>MHLDIKPENVYLDEFFHPRLSGFDCIHQFRPDLQNPAEVGTPLYMAPEISRRNLFDYKVDINSFAILMYVLVTEYKEIFNFSNIDKIKRINIRNFRKIINNGIRPTFDVPVKKSIRDLIEQCWSGDPDVRPTSEELFNKLAYDPNYYLDDVDADKINSYINIIQ</sequence>
<dbReference type="InterPro" id="IPR051681">
    <property type="entry name" value="Ser/Thr_Kinases-Pseudokinases"/>
</dbReference>
<dbReference type="SUPFAM" id="SSF56112">
    <property type="entry name" value="Protein kinase-like (PK-like)"/>
    <property type="match status" value="1"/>
</dbReference>
<dbReference type="InterPro" id="IPR011009">
    <property type="entry name" value="Kinase-like_dom_sf"/>
</dbReference>
<dbReference type="Pfam" id="PF00069">
    <property type="entry name" value="Pkinase"/>
    <property type="match status" value="1"/>
</dbReference>
<feature type="domain" description="Protein kinase" evidence="1">
    <location>
        <begin position="1"/>
        <end position="148"/>
    </location>
</feature>
<proteinExistence type="predicted"/>
<evidence type="ECO:0000259" key="1">
    <source>
        <dbReference type="PROSITE" id="PS50011"/>
    </source>
</evidence>
<dbReference type="Proteomes" id="UP001470230">
    <property type="component" value="Unassembled WGS sequence"/>
</dbReference>
<name>A0ABR2HHM4_9EUKA</name>
<dbReference type="EMBL" id="JAPFFF010000028">
    <property type="protein sequence ID" value="KAK8847314.1"/>
    <property type="molecule type" value="Genomic_DNA"/>
</dbReference>
<evidence type="ECO:0000313" key="3">
    <source>
        <dbReference type="Proteomes" id="UP001470230"/>
    </source>
</evidence>
<evidence type="ECO:0000313" key="2">
    <source>
        <dbReference type="EMBL" id="KAK8847314.1"/>
    </source>
</evidence>